<dbReference type="GO" id="GO:0046872">
    <property type="term" value="F:metal ion binding"/>
    <property type="evidence" value="ECO:0007669"/>
    <property type="project" value="UniProtKB-KW"/>
</dbReference>
<dbReference type="OrthoDB" id="9774644at2"/>
<dbReference type="SUPFAM" id="SSF47188">
    <property type="entry name" value="Hemerythrin-like"/>
    <property type="match status" value="1"/>
</dbReference>
<evidence type="ECO:0000313" key="6">
    <source>
        <dbReference type="EMBL" id="AJE04362.1"/>
    </source>
</evidence>
<gene>
    <name evidence="6" type="ORF">GPICK_14270</name>
</gene>
<dbReference type="HOGENOM" id="CLU_086902_3_1_7"/>
<dbReference type="PROSITE" id="PS00550">
    <property type="entry name" value="HEMERYTHRINS"/>
    <property type="match status" value="1"/>
</dbReference>
<keyword evidence="4" id="KW-0408">Iron</keyword>
<dbReference type="CDD" id="cd12107">
    <property type="entry name" value="Hemerythrin"/>
    <property type="match status" value="1"/>
</dbReference>
<dbReference type="NCBIfam" id="NF033749">
    <property type="entry name" value="bact_hemeryth"/>
    <property type="match status" value="1"/>
</dbReference>
<dbReference type="RefSeq" id="WP_039744284.1">
    <property type="nucleotide sequence ID" value="NZ_CP009788.1"/>
</dbReference>
<comment type="similarity">
    <text evidence="1">Belongs to the hemerythrin family.</text>
</comment>
<protein>
    <submittedName>
        <fullName evidence="6">Hemerythrin</fullName>
    </submittedName>
</protein>
<dbReference type="InterPro" id="IPR016131">
    <property type="entry name" value="Haemerythrin_Fe_BS"/>
</dbReference>
<name>A0A0B5BD18_9BACT</name>
<keyword evidence="2" id="KW-0561">Oxygen transport</keyword>
<proteinExistence type="inferred from homology"/>
<keyword evidence="2" id="KW-0813">Transport</keyword>
<sequence>MALITWSDSLSVKVKQFDDQHKKLVDMVNQLFDAMKSGKGNQVMGDILKQLIAYTQTHFAAEERLMAQHAYPDYEAHKKEHNALVMQVLDLQKQFQEGKAVLTQNVMTFLRDWLSKHIQGDDRKYGVFFNGKGIS</sequence>
<evidence type="ECO:0000313" key="7">
    <source>
        <dbReference type="Proteomes" id="UP000057609"/>
    </source>
</evidence>
<organism evidence="6 7">
    <name type="scientific">Geobacter pickeringii</name>
    <dbReference type="NCBI Taxonomy" id="345632"/>
    <lineage>
        <taxon>Bacteria</taxon>
        <taxon>Pseudomonadati</taxon>
        <taxon>Thermodesulfobacteriota</taxon>
        <taxon>Desulfuromonadia</taxon>
        <taxon>Geobacterales</taxon>
        <taxon>Geobacteraceae</taxon>
        <taxon>Geobacter</taxon>
    </lineage>
</organism>
<dbReference type="STRING" id="345632.GPICK_14270"/>
<reference evidence="6 7" key="1">
    <citation type="journal article" date="2015" name="Genome Announc.">
        <title>Complete Genome of Geobacter pickeringii G13T, a Metal-Reducing Isolate from Sedimentary Kaolin Deposits.</title>
        <authorList>
            <person name="Badalamenti J.P."/>
            <person name="Bond D.R."/>
        </authorList>
    </citation>
    <scope>NUCLEOTIDE SEQUENCE [LARGE SCALE GENOMIC DNA]</scope>
    <source>
        <strain evidence="6 7">G13</strain>
    </source>
</reference>
<dbReference type="PANTHER" id="PTHR37164">
    <property type="entry name" value="BACTERIOHEMERYTHRIN"/>
    <property type="match status" value="1"/>
</dbReference>
<evidence type="ECO:0000259" key="5">
    <source>
        <dbReference type="Pfam" id="PF01814"/>
    </source>
</evidence>
<dbReference type="InterPro" id="IPR050669">
    <property type="entry name" value="Hemerythrin"/>
</dbReference>
<evidence type="ECO:0000256" key="4">
    <source>
        <dbReference type="ARBA" id="ARBA00023004"/>
    </source>
</evidence>
<dbReference type="AlphaFoldDB" id="A0A0B5BD18"/>
<dbReference type="EMBL" id="CP009788">
    <property type="protein sequence ID" value="AJE04362.1"/>
    <property type="molecule type" value="Genomic_DNA"/>
</dbReference>
<evidence type="ECO:0000256" key="1">
    <source>
        <dbReference type="ARBA" id="ARBA00010587"/>
    </source>
</evidence>
<evidence type="ECO:0000256" key="3">
    <source>
        <dbReference type="ARBA" id="ARBA00022723"/>
    </source>
</evidence>
<dbReference type="PANTHER" id="PTHR37164:SF1">
    <property type="entry name" value="BACTERIOHEMERYTHRIN"/>
    <property type="match status" value="1"/>
</dbReference>
<dbReference type="InterPro" id="IPR012827">
    <property type="entry name" value="Hemerythrin_metal-bd"/>
</dbReference>
<dbReference type="InterPro" id="IPR012312">
    <property type="entry name" value="Hemerythrin-like"/>
</dbReference>
<accession>A0A0B5BD18</accession>
<dbReference type="Proteomes" id="UP000057609">
    <property type="component" value="Chromosome"/>
</dbReference>
<evidence type="ECO:0000256" key="2">
    <source>
        <dbReference type="ARBA" id="ARBA00022621"/>
    </source>
</evidence>
<dbReference type="Pfam" id="PF01814">
    <property type="entry name" value="Hemerythrin"/>
    <property type="match status" value="1"/>
</dbReference>
<dbReference type="Gene3D" id="1.20.120.50">
    <property type="entry name" value="Hemerythrin-like"/>
    <property type="match status" value="1"/>
</dbReference>
<dbReference type="GO" id="GO:0005344">
    <property type="term" value="F:oxygen carrier activity"/>
    <property type="evidence" value="ECO:0007669"/>
    <property type="project" value="UniProtKB-KW"/>
</dbReference>
<dbReference type="KEGG" id="gpi:GPICK_14270"/>
<keyword evidence="7" id="KW-1185">Reference proteome</keyword>
<keyword evidence="3" id="KW-0479">Metal-binding</keyword>
<dbReference type="InterPro" id="IPR035938">
    <property type="entry name" value="Hemerythrin-like_sf"/>
</dbReference>
<dbReference type="NCBIfam" id="TIGR02481">
    <property type="entry name" value="hemeryth_dom"/>
    <property type="match status" value="1"/>
</dbReference>
<feature type="domain" description="Hemerythrin-like" evidence="5">
    <location>
        <begin position="14"/>
        <end position="125"/>
    </location>
</feature>